<dbReference type="GO" id="GO:0005615">
    <property type="term" value="C:extracellular space"/>
    <property type="evidence" value="ECO:0007669"/>
    <property type="project" value="TreeGrafter"/>
</dbReference>
<sequence length="357" mass="39602">MAGIIIDKSQVICGASIINDRYVITAAHCNINGYIIFYNFSKDDLKVSVGAHNSCKWDAKSIIFSVKSVFPHPDYSRNTNFADIMLVKLIMRITFNKLVRPICLPKLECGLTGGISNRIVGGKITIPHIFPWIVAILKKISLHCGGTLINNQYVLTAGHCVQWTNHADLSVGVGMHDIKNPNDGYIAAIDEIILHEDFKSDYLHDTNDIALIRLQQPVKIDENVKPACLPHKDSDYTGQYVKVTGWGRVQVKGEPSRFLRQATLKVMSFAACKNTSFGDHITESMICAYNDNTDACQGDSGGPLLYQRIDGKYEVAGIVSWGIGCADPGIPGVYVKNSDYLNWIKYHSRDGIFCVDR</sequence>
<evidence type="ECO:0000256" key="4">
    <source>
        <dbReference type="ARBA" id="ARBA00023157"/>
    </source>
</evidence>
<evidence type="ECO:0000256" key="2">
    <source>
        <dbReference type="ARBA" id="ARBA00022801"/>
    </source>
</evidence>
<dbReference type="InterPro" id="IPR043504">
    <property type="entry name" value="Peptidase_S1_PA_chymotrypsin"/>
</dbReference>
<keyword evidence="3 5" id="KW-0720">Serine protease</keyword>
<feature type="domain" description="Peptidase S1" evidence="6">
    <location>
        <begin position="119"/>
        <end position="349"/>
    </location>
</feature>
<dbReference type="GO" id="GO:0006508">
    <property type="term" value="P:proteolysis"/>
    <property type="evidence" value="ECO:0007669"/>
    <property type="project" value="UniProtKB-KW"/>
</dbReference>
<organism evidence="8">
    <name type="scientific">Acromyrmex echinatior</name>
    <name type="common">Panamanian leafcutter ant</name>
    <name type="synonym">Acromyrmex octospinosus echinatior</name>
    <dbReference type="NCBI Taxonomy" id="103372"/>
    <lineage>
        <taxon>Eukaryota</taxon>
        <taxon>Metazoa</taxon>
        <taxon>Ecdysozoa</taxon>
        <taxon>Arthropoda</taxon>
        <taxon>Hexapoda</taxon>
        <taxon>Insecta</taxon>
        <taxon>Pterygota</taxon>
        <taxon>Neoptera</taxon>
        <taxon>Endopterygota</taxon>
        <taxon>Hymenoptera</taxon>
        <taxon>Apocrita</taxon>
        <taxon>Aculeata</taxon>
        <taxon>Formicoidea</taxon>
        <taxon>Formicidae</taxon>
        <taxon>Myrmicinae</taxon>
        <taxon>Acromyrmex</taxon>
    </lineage>
</organism>
<dbReference type="FunFam" id="2.40.10.10:FF:000068">
    <property type="entry name" value="transmembrane protease serine 2"/>
    <property type="match status" value="1"/>
</dbReference>
<dbReference type="AlphaFoldDB" id="F4X2V5"/>
<dbReference type="InterPro" id="IPR009003">
    <property type="entry name" value="Peptidase_S1_PA"/>
</dbReference>
<dbReference type="InterPro" id="IPR018114">
    <property type="entry name" value="TRYPSIN_HIS"/>
</dbReference>
<dbReference type="eggNOG" id="KOG3627">
    <property type="taxonomic scope" value="Eukaryota"/>
</dbReference>
<dbReference type="PROSITE" id="PS00135">
    <property type="entry name" value="TRYPSIN_SER"/>
    <property type="match status" value="1"/>
</dbReference>
<dbReference type="CDD" id="cd00190">
    <property type="entry name" value="Tryp_SPc"/>
    <property type="match status" value="1"/>
</dbReference>
<keyword evidence="2 5" id="KW-0378">Hydrolase</keyword>
<dbReference type="InParanoid" id="F4X2V5"/>
<name>F4X2V5_ACREC</name>
<dbReference type="PROSITE" id="PS50240">
    <property type="entry name" value="TRYPSIN_DOM"/>
    <property type="match status" value="2"/>
</dbReference>
<dbReference type="STRING" id="103372.F4X2V5"/>
<dbReference type="PANTHER" id="PTHR24264">
    <property type="entry name" value="TRYPSIN-RELATED"/>
    <property type="match status" value="1"/>
</dbReference>
<protein>
    <submittedName>
        <fullName evidence="7">Chymotrypsin-like elastase family member 2A</fullName>
    </submittedName>
</protein>
<evidence type="ECO:0000256" key="1">
    <source>
        <dbReference type="ARBA" id="ARBA00022670"/>
    </source>
</evidence>
<keyword evidence="1 5" id="KW-0645">Protease</keyword>
<dbReference type="Gene3D" id="2.40.10.10">
    <property type="entry name" value="Trypsin-like serine proteases"/>
    <property type="match status" value="2"/>
</dbReference>
<gene>
    <name evidence="7" type="ORF">G5I_12636</name>
</gene>
<reference evidence="7" key="1">
    <citation type="submission" date="2011-02" db="EMBL/GenBank/DDBJ databases">
        <title>The genome of the leaf-cutting ant Acromyrmex echinatior suggests key adaptations to social evolution and fungus farming.</title>
        <authorList>
            <person name="Nygaard S."/>
            <person name="Zhang G."/>
        </authorList>
    </citation>
    <scope>NUCLEOTIDE SEQUENCE</scope>
</reference>
<dbReference type="PRINTS" id="PR00722">
    <property type="entry name" value="CHYMOTRYPSIN"/>
</dbReference>
<dbReference type="SUPFAM" id="SSF50494">
    <property type="entry name" value="Trypsin-like serine proteases"/>
    <property type="match status" value="2"/>
</dbReference>
<dbReference type="PANTHER" id="PTHR24264:SF83">
    <property type="entry name" value="COMPLEMENT FACTOR I"/>
    <property type="match status" value="1"/>
</dbReference>
<feature type="domain" description="Peptidase S1" evidence="6">
    <location>
        <begin position="1"/>
        <end position="113"/>
    </location>
</feature>
<dbReference type="InterPro" id="IPR001314">
    <property type="entry name" value="Peptidase_S1A"/>
</dbReference>
<dbReference type="Proteomes" id="UP000007755">
    <property type="component" value="Unassembled WGS sequence"/>
</dbReference>
<dbReference type="EMBL" id="GL888593">
    <property type="protein sequence ID" value="EGI59210.1"/>
    <property type="molecule type" value="Genomic_DNA"/>
</dbReference>
<dbReference type="Pfam" id="PF00089">
    <property type="entry name" value="Trypsin"/>
    <property type="match status" value="2"/>
</dbReference>
<evidence type="ECO:0000313" key="8">
    <source>
        <dbReference type="Proteomes" id="UP000007755"/>
    </source>
</evidence>
<dbReference type="OrthoDB" id="6380398at2759"/>
<proteinExistence type="predicted"/>
<dbReference type="SMART" id="SM00020">
    <property type="entry name" value="Tryp_SPc"/>
    <property type="match status" value="1"/>
</dbReference>
<dbReference type="InterPro" id="IPR050127">
    <property type="entry name" value="Serine_Proteases_S1"/>
</dbReference>
<dbReference type="GO" id="GO:0004252">
    <property type="term" value="F:serine-type endopeptidase activity"/>
    <property type="evidence" value="ECO:0007669"/>
    <property type="project" value="InterPro"/>
</dbReference>
<evidence type="ECO:0000256" key="5">
    <source>
        <dbReference type="RuleBase" id="RU363034"/>
    </source>
</evidence>
<evidence type="ECO:0000256" key="3">
    <source>
        <dbReference type="ARBA" id="ARBA00022825"/>
    </source>
</evidence>
<accession>F4X2V5</accession>
<dbReference type="FunFam" id="2.40.10.10:FF:000006">
    <property type="entry name" value="Serine proteinase stubble"/>
    <property type="match status" value="1"/>
</dbReference>
<evidence type="ECO:0000259" key="6">
    <source>
        <dbReference type="PROSITE" id="PS50240"/>
    </source>
</evidence>
<dbReference type="InterPro" id="IPR001254">
    <property type="entry name" value="Trypsin_dom"/>
</dbReference>
<keyword evidence="8" id="KW-1185">Reference proteome</keyword>
<dbReference type="PROSITE" id="PS00134">
    <property type="entry name" value="TRYPSIN_HIS"/>
    <property type="match status" value="1"/>
</dbReference>
<keyword evidence="4" id="KW-1015">Disulfide bond</keyword>
<dbReference type="MEROPS" id="S01.B43"/>
<dbReference type="InterPro" id="IPR033116">
    <property type="entry name" value="TRYPSIN_SER"/>
</dbReference>
<evidence type="ECO:0000313" key="7">
    <source>
        <dbReference type="EMBL" id="EGI59210.1"/>
    </source>
</evidence>